<dbReference type="GO" id="GO:0050567">
    <property type="term" value="F:glutaminyl-tRNA synthase (glutamine-hydrolyzing) activity"/>
    <property type="evidence" value="ECO:0007669"/>
    <property type="project" value="TreeGrafter"/>
</dbReference>
<proteinExistence type="inferred from homology"/>
<dbReference type="Pfam" id="PF01425">
    <property type="entry name" value="Amidase"/>
    <property type="match status" value="1"/>
</dbReference>
<gene>
    <name evidence="3" type="ORF">CYMTET_29697</name>
</gene>
<sequence>MASGCSAYKAIVCRKEDAHVKALQGSWRSSSAVHGTRLRMLAPRNSRSVNRAVMIAANSIQDIVNSIRSGDRSASEITEEYLSNMESMEPTVQAFLSTNADAAREQAEAIDAAHAAGESLPPLAGVPIAVKDNIIVKETITSCGSRILEEYVAPYDSTCVAKLKQAGAVIVGKTNMDEFGMGSTTESSAFQITRNPWNPDRVPGGSSGGSAAAVSAGECVAALGSDTGGSIRQPASFCGVVGLKPTYGRVSRYGLVAYSSSLDAIGPISNCVEDAALVLQAIAGHDPADSTSADVAVGDYTSGLMAVDDMGSRPLEGQCIGLISQTMGEGVEASVREQVNAAAKHLESLGATIKEVSLPTFELGLPAYYVIAPSEASSNLSRYDGVRYGPG</sequence>
<reference evidence="3 4" key="1">
    <citation type="journal article" date="2015" name="Genome Biol. Evol.">
        <title>Comparative Genomics of a Bacterivorous Green Alga Reveals Evolutionary Causalities and Consequences of Phago-Mixotrophic Mode of Nutrition.</title>
        <authorList>
            <person name="Burns J.A."/>
            <person name="Paasch A."/>
            <person name="Narechania A."/>
            <person name="Kim E."/>
        </authorList>
    </citation>
    <scope>NUCLEOTIDE SEQUENCE [LARGE SCALE GENOMIC DNA]</scope>
    <source>
        <strain evidence="3 4">PLY_AMNH</strain>
    </source>
</reference>
<dbReference type="PANTHER" id="PTHR11895">
    <property type="entry name" value="TRANSAMIDASE"/>
    <property type="match status" value="1"/>
</dbReference>
<protein>
    <recommendedName>
        <fullName evidence="2">Amidase domain-containing protein</fullName>
    </recommendedName>
</protein>
<evidence type="ECO:0000259" key="2">
    <source>
        <dbReference type="Pfam" id="PF01425"/>
    </source>
</evidence>
<dbReference type="PROSITE" id="PS00571">
    <property type="entry name" value="AMIDASES"/>
    <property type="match status" value="1"/>
</dbReference>
<dbReference type="PANTHER" id="PTHR11895:SF7">
    <property type="entry name" value="GLUTAMYL-TRNA(GLN) AMIDOTRANSFERASE SUBUNIT A, MITOCHONDRIAL"/>
    <property type="match status" value="1"/>
</dbReference>
<dbReference type="Proteomes" id="UP001190700">
    <property type="component" value="Unassembled WGS sequence"/>
</dbReference>
<dbReference type="EMBL" id="LGRX02016932">
    <property type="protein sequence ID" value="KAK3261394.1"/>
    <property type="molecule type" value="Genomic_DNA"/>
</dbReference>
<evidence type="ECO:0000256" key="1">
    <source>
        <dbReference type="ARBA" id="ARBA00009199"/>
    </source>
</evidence>
<keyword evidence="4" id="KW-1185">Reference proteome</keyword>
<name>A0AAE0KUW7_9CHLO</name>
<feature type="domain" description="Amidase" evidence="2">
    <location>
        <begin position="76"/>
        <end position="386"/>
    </location>
</feature>
<dbReference type="InterPro" id="IPR023631">
    <property type="entry name" value="Amidase_dom"/>
</dbReference>
<dbReference type="Gene3D" id="3.90.1300.10">
    <property type="entry name" value="Amidase signature (AS) domain"/>
    <property type="match status" value="1"/>
</dbReference>
<evidence type="ECO:0000313" key="3">
    <source>
        <dbReference type="EMBL" id="KAK3261394.1"/>
    </source>
</evidence>
<dbReference type="InterPro" id="IPR036928">
    <property type="entry name" value="AS_sf"/>
</dbReference>
<dbReference type="SUPFAM" id="SSF75304">
    <property type="entry name" value="Amidase signature (AS) enzymes"/>
    <property type="match status" value="1"/>
</dbReference>
<organism evidence="3 4">
    <name type="scientific">Cymbomonas tetramitiformis</name>
    <dbReference type="NCBI Taxonomy" id="36881"/>
    <lineage>
        <taxon>Eukaryota</taxon>
        <taxon>Viridiplantae</taxon>
        <taxon>Chlorophyta</taxon>
        <taxon>Pyramimonadophyceae</taxon>
        <taxon>Pyramimonadales</taxon>
        <taxon>Pyramimonadaceae</taxon>
        <taxon>Cymbomonas</taxon>
    </lineage>
</organism>
<evidence type="ECO:0000313" key="4">
    <source>
        <dbReference type="Proteomes" id="UP001190700"/>
    </source>
</evidence>
<comment type="similarity">
    <text evidence="1">Belongs to the amidase family.</text>
</comment>
<dbReference type="AlphaFoldDB" id="A0AAE0KUW7"/>
<dbReference type="InterPro" id="IPR000120">
    <property type="entry name" value="Amidase"/>
</dbReference>
<comment type="caution">
    <text evidence="3">The sequence shown here is derived from an EMBL/GenBank/DDBJ whole genome shotgun (WGS) entry which is preliminary data.</text>
</comment>
<accession>A0AAE0KUW7</accession>
<dbReference type="InterPro" id="IPR020556">
    <property type="entry name" value="Amidase_CS"/>
</dbReference>